<evidence type="ECO:0000313" key="1">
    <source>
        <dbReference type="EMBL" id="CAH8243410.1"/>
    </source>
</evidence>
<evidence type="ECO:0008006" key="3">
    <source>
        <dbReference type="Google" id="ProtNLM"/>
    </source>
</evidence>
<sequence length="55" mass="6473">MAVRMQREPRRSGRFGVKHLLDMVMRIEMKRYEVRQKTDCCAERKKIHHSAAGSG</sequence>
<organism evidence="1 2">
    <name type="scientific">Paenibacillus melissococcoides</name>
    <dbReference type="NCBI Taxonomy" id="2912268"/>
    <lineage>
        <taxon>Bacteria</taxon>
        <taxon>Bacillati</taxon>
        <taxon>Bacillota</taxon>
        <taxon>Bacilli</taxon>
        <taxon>Bacillales</taxon>
        <taxon>Paenibacillaceae</taxon>
        <taxon>Paenibacillus</taxon>
    </lineage>
</organism>
<evidence type="ECO:0000313" key="2">
    <source>
        <dbReference type="Proteomes" id="UP001154322"/>
    </source>
</evidence>
<keyword evidence="2" id="KW-1185">Reference proteome</keyword>
<dbReference type="EMBL" id="CALYLO010000001">
    <property type="protein sequence ID" value="CAH8243410.1"/>
    <property type="molecule type" value="Genomic_DNA"/>
</dbReference>
<name>A0ABM9FW75_9BACL</name>
<protein>
    <recommendedName>
        <fullName evidence="3">Transposase</fullName>
    </recommendedName>
</protein>
<accession>A0ABM9FW75</accession>
<reference evidence="1" key="1">
    <citation type="submission" date="2022-06" db="EMBL/GenBank/DDBJ databases">
        <authorList>
            <person name="Dietemann V."/>
            <person name="Ory F."/>
            <person name="Dainat B."/>
            <person name="Oberhansli S."/>
        </authorList>
    </citation>
    <scope>NUCLEOTIDE SEQUENCE</scope>
    <source>
        <strain evidence="1">Ena-SAMPLE-TAB-26-04-2022-14:26:32:270-5432</strain>
    </source>
</reference>
<dbReference type="Proteomes" id="UP001154322">
    <property type="component" value="Unassembled WGS sequence"/>
</dbReference>
<gene>
    <name evidence="1" type="ORF">WJ0W_000650</name>
</gene>
<comment type="caution">
    <text evidence="1">The sequence shown here is derived from an EMBL/GenBank/DDBJ whole genome shotgun (WGS) entry which is preliminary data.</text>
</comment>
<proteinExistence type="predicted"/>